<dbReference type="EMBL" id="FOVF01000009">
    <property type="protein sequence ID" value="SFN23745.1"/>
    <property type="molecule type" value="Genomic_DNA"/>
</dbReference>
<organism evidence="4 5">
    <name type="scientific">Dokdonella immobilis</name>
    <dbReference type="NCBI Taxonomy" id="578942"/>
    <lineage>
        <taxon>Bacteria</taxon>
        <taxon>Pseudomonadati</taxon>
        <taxon>Pseudomonadota</taxon>
        <taxon>Gammaproteobacteria</taxon>
        <taxon>Lysobacterales</taxon>
        <taxon>Rhodanobacteraceae</taxon>
        <taxon>Dokdonella</taxon>
    </lineage>
</organism>
<dbReference type="Proteomes" id="UP000198575">
    <property type="component" value="Unassembled WGS sequence"/>
</dbReference>
<dbReference type="RefSeq" id="WP_245778850.1">
    <property type="nucleotide sequence ID" value="NZ_FOVF01000009.1"/>
</dbReference>
<keyword evidence="5" id="KW-1185">Reference proteome</keyword>
<protein>
    <recommendedName>
        <fullName evidence="3">Aminoglycoside phosphotransferase domain-containing protein</fullName>
    </recommendedName>
</protein>
<evidence type="ECO:0000313" key="5">
    <source>
        <dbReference type="Proteomes" id="UP000198575"/>
    </source>
</evidence>
<dbReference type="Pfam" id="PF01636">
    <property type="entry name" value="APH"/>
    <property type="match status" value="1"/>
</dbReference>
<dbReference type="PANTHER" id="PTHR33540:SF1">
    <property type="entry name" value="N-ACETYLMURAMATE_N-ACETYLGLUCOSAMINE KINASE"/>
    <property type="match status" value="1"/>
</dbReference>
<proteinExistence type="predicted"/>
<dbReference type="AlphaFoldDB" id="A0A1I4XD91"/>
<dbReference type="PANTHER" id="PTHR33540">
    <property type="entry name" value="TRNA THREONYLCARBAMOYLADENOSINE BIOSYNTHESIS PROTEIN TSAE"/>
    <property type="match status" value="1"/>
</dbReference>
<evidence type="ECO:0000256" key="1">
    <source>
        <dbReference type="ARBA" id="ARBA00022741"/>
    </source>
</evidence>
<reference evidence="4 5" key="1">
    <citation type="submission" date="2016-10" db="EMBL/GenBank/DDBJ databases">
        <authorList>
            <person name="de Groot N.N."/>
        </authorList>
    </citation>
    <scope>NUCLEOTIDE SEQUENCE [LARGE SCALE GENOMIC DNA]</scope>
    <source>
        <strain evidence="4 5">CGMCC 1.7659</strain>
    </source>
</reference>
<dbReference type="SUPFAM" id="SSF56112">
    <property type="entry name" value="Protein kinase-like (PK-like)"/>
    <property type="match status" value="1"/>
</dbReference>
<sequence length="355" mass="39761">MTPRTERHSAMHRFVQSALQRSDIELSSASADASFRSYWRVGGDGAATHAATAVVMDAPPDKEDLGPWLDIDRRLREAGLHAPEVIAVERDHGFVLMEDLGTRTYLPELTSKSVDALYADALDALLRMQTAVDVAGLPDYSRQRLIDEMQLMPAWFLERHLGHPVSSAEQDVIAAAFTALVEAAAEQPRAFVHRDFHSRNLLVIERDEAPAGTRLLVNPGIVDFQDAVVGPLTYDLVSLLRDCYIEWDPEHVAGWVEAYRIRLQAAHLLGPEVGTAQMTRWFDLMGLQRHLKVLGIFCRLWYRDGKPQYLNDLALVWRYAIGTARRYPETGELADLLERALGDSDIRRPRGSAAG</sequence>
<keyword evidence="1" id="KW-0547">Nucleotide-binding</keyword>
<dbReference type="STRING" id="578942.SAMN05216289_10952"/>
<dbReference type="Gene3D" id="3.90.1200.10">
    <property type="match status" value="1"/>
</dbReference>
<evidence type="ECO:0000313" key="4">
    <source>
        <dbReference type="EMBL" id="SFN23745.1"/>
    </source>
</evidence>
<dbReference type="InterPro" id="IPR002575">
    <property type="entry name" value="Aminoglycoside_PTrfase"/>
</dbReference>
<evidence type="ECO:0000256" key="2">
    <source>
        <dbReference type="ARBA" id="ARBA00022840"/>
    </source>
</evidence>
<name>A0A1I4XD91_9GAMM</name>
<gene>
    <name evidence="4" type="ORF">SAMN05216289_10952</name>
</gene>
<dbReference type="InterPro" id="IPR011009">
    <property type="entry name" value="Kinase-like_dom_sf"/>
</dbReference>
<keyword evidence="2" id="KW-0067">ATP-binding</keyword>
<accession>A0A1I4XD91</accession>
<feature type="domain" description="Aminoglycoside phosphotransferase" evidence="3">
    <location>
        <begin position="28"/>
        <end position="260"/>
    </location>
</feature>
<evidence type="ECO:0000259" key="3">
    <source>
        <dbReference type="Pfam" id="PF01636"/>
    </source>
</evidence>
<dbReference type="GO" id="GO:0005524">
    <property type="term" value="F:ATP binding"/>
    <property type="evidence" value="ECO:0007669"/>
    <property type="project" value="UniProtKB-KW"/>
</dbReference>
<dbReference type="Gene3D" id="3.30.200.20">
    <property type="entry name" value="Phosphorylase Kinase, domain 1"/>
    <property type="match status" value="1"/>
</dbReference>